<dbReference type="GO" id="GO:0019287">
    <property type="term" value="P:isopentenyl diphosphate biosynthetic process, mevalonate pathway"/>
    <property type="evidence" value="ECO:0007669"/>
    <property type="project" value="UniProtKB-UniPathway"/>
</dbReference>
<dbReference type="VEuPathDB" id="FungiDB:ASPVEDRAFT_49868"/>
<reference evidence="8" key="1">
    <citation type="journal article" date="2017" name="Genome Biol.">
        <title>Comparative genomics reveals high biological diversity and specific adaptations in the industrially and medically important fungal genus Aspergillus.</title>
        <authorList>
            <person name="de Vries R.P."/>
            <person name="Riley R."/>
            <person name="Wiebenga A."/>
            <person name="Aguilar-Osorio G."/>
            <person name="Amillis S."/>
            <person name="Uchima C.A."/>
            <person name="Anderluh G."/>
            <person name="Asadollahi M."/>
            <person name="Askin M."/>
            <person name="Barry K."/>
            <person name="Battaglia E."/>
            <person name="Bayram O."/>
            <person name="Benocci T."/>
            <person name="Braus-Stromeyer S.A."/>
            <person name="Caldana C."/>
            <person name="Canovas D."/>
            <person name="Cerqueira G.C."/>
            <person name="Chen F."/>
            <person name="Chen W."/>
            <person name="Choi C."/>
            <person name="Clum A."/>
            <person name="Dos Santos R.A."/>
            <person name="Damasio A.R."/>
            <person name="Diallinas G."/>
            <person name="Emri T."/>
            <person name="Fekete E."/>
            <person name="Flipphi M."/>
            <person name="Freyberg S."/>
            <person name="Gallo A."/>
            <person name="Gournas C."/>
            <person name="Habgood R."/>
            <person name="Hainaut M."/>
            <person name="Harispe M.L."/>
            <person name="Henrissat B."/>
            <person name="Hilden K.S."/>
            <person name="Hope R."/>
            <person name="Hossain A."/>
            <person name="Karabika E."/>
            <person name="Karaffa L."/>
            <person name="Karanyi Z."/>
            <person name="Krasevec N."/>
            <person name="Kuo A."/>
            <person name="Kusch H."/>
            <person name="LaButti K."/>
            <person name="Lagendijk E.L."/>
            <person name="Lapidus A."/>
            <person name="Levasseur A."/>
            <person name="Lindquist E."/>
            <person name="Lipzen A."/>
            <person name="Logrieco A.F."/>
            <person name="MacCabe A."/>
            <person name="Maekelae M.R."/>
            <person name="Malavazi I."/>
            <person name="Melin P."/>
            <person name="Meyer V."/>
            <person name="Mielnichuk N."/>
            <person name="Miskei M."/>
            <person name="Molnar A.P."/>
            <person name="Mule G."/>
            <person name="Ngan C.Y."/>
            <person name="Orejas M."/>
            <person name="Orosz E."/>
            <person name="Ouedraogo J.P."/>
            <person name="Overkamp K.M."/>
            <person name="Park H.-S."/>
            <person name="Perrone G."/>
            <person name="Piumi F."/>
            <person name="Punt P.J."/>
            <person name="Ram A.F."/>
            <person name="Ramon A."/>
            <person name="Rauscher S."/>
            <person name="Record E."/>
            <person name="Riano-Pachon D.M."/>
            <person name="Robert V."/>
            <person name="Roehrig J."/>
            <person name="Ruller R."/>
            <person name="Salamov A."/>
            <person name="Salih N.S."/>
            <person name="Samson R.A."/>
            <person name="Sandor E."/>
            <person name="Sanguinetti M."/>
            <person name="Schuetze T."/>
            <person name="Sepcic K."/>
            <person name="Shelest E."/>
            <person name="Sherlock G."/>
            <person name="Sophianopoulou V."/>
            <person name="Squina F.M."/>
            <person name="Sun H."/>
            <person name="Susca A."/>
            <person name="Todd R.B."/>
            <person name="Tsang A."/>
            <person name="Unkles S.E."/>
            <person name="van de Wiele N."/>
            <person name="van Rossen-Uffink D."/>
            <person name="Oliveira J.V."/>
            <person name="Vesth T.C."/>
            <person name="Visser J."/>
            <person name="Yu J.-H."/>
            <person name="Zhou M."/>
            <person name="Andersen M.R."/>
            <person name="Archer D.B."/>
            <person name="Baker S.E."/>
            <person name="Benoit I."/>
            <person name="Brakhage A.A."/>
            <person name="Braus G.H."/>
            <person name="Fischer R."/>
            <person name="Frisvad J.C."/>
            <person name="Goldman G.H."/>
            <person name="Houbraken J."/>
            <person name="Oakley B."/>
            <person name="Pocsi I."/>
            <person name="Scazzocchio C."/>
            <person name="Seiboth B."/>
            <person name="vanKuyk P.A."/>
            <person name="Wortman J."/>
            <person name="Dyer P.S."/>
            <person name="Grigoriev I.V."/>
        </authorList>
    </citation>
    <scope>NUCLEOTIDE SEQUENCE [LARGE SCALE GENOMIC DNA]</scope>
    <source>
        <strain evidence="8">CBS 583.65</strain>
    </source>
</reference>
<feature type="compositionally biased region" description="Polar residues" evidence="5">
    <location>
        <begin position="1040"/>
        <end position="1059"/>
    </location>
</feature>
<dbReference type="Proteomes" id="UP000184073">
    <property type="component" value="Unassembled WGS sequence"/>
</dbReference>
<dbReference type="Gene3D" id="3.40.50.150">
    <property type="entry name" value="Vaccinia Virus protein VP39"/>
    <property type="match status" value="1"/>
</dbReference>
<evidence type="ECO:0000256" key="2">
    <source>
        <dbReference type="ARBA" id="ARBA00022630"/>
    </source>
</evidence>
<dbReference type="Gene3D" id="3.40.50.2020">
    <property type="match status" value="1"/>
</dbReference>
<dbReference type="RefSeq" id="XP_040663772.1">
    <property type="nucleotide sequence ID" value="XM_040814232.1"/>
</dbReference>
<evidence type="ECO:0000313" key="8">
    <source>
        <dbReference type="Proteomes" id="UP000184073"/>
    </source>
</evidence>
<dbReference type="GeneID" id="63729743"/>
<dbReference type="CDD" id="cd06223">
    <property type="entry name" value="PRTases_typeI"/>
    <property type="match status" value="1"/>
</dbReference>
<dbReference type="SUPFAM" id="SSF53271">
    <property type="entry name" value="PRTase-like"/>
    <property type="match status" value="1"/>
</dbReference>
<dbReference type="InterPro" id="IPR016166">
    <property type="entry name" value="FAD-bd_PCMH"/>
</dbReference>
<keyword evidence="3" id="KW-0274">FAD</keyword>
<evidence type="ECO:0000256" key="1">
    <source>
        <dbReference type="ARBA" id="ARBA00005466"/>
    </source>
</evidence>
<evidence type="ECO:0000256" key="3">
    <source>
        <dbReference type="ARBA" id="ARBA00022827"/>
    </source>
</evidence>
<gene>
    <name evidence="7" type="ORF">ASPVEDRAFT_49868</name>
</gene>
<dbReference type="PANTHER" id="PTHR42973:SF25">
    <property type="entry name" value="PHOSPHOMEVALONATE KINASE"/>
    <property type="match status" value="1"/>
</dbReference>
<evidence type="ECO:0000256" key="5">
    <source>
        <dbReference type="SAM" id="MobiDB-lite"/>
    </source>
</evidence>
<dbReference type="GO" id="GO:0005737">
    <property type="term" value="C:cytoplasm"/>
    <property type="evidence" value="ECO:0007669"/>
    <property type="project" value="InterPro"/>
</dbReference>
<keyword evidence="4" id="KW-0560">Oxidoreductase</keyword>
<dbReference type="PROSITE" id="PS51387">
    <property type="entry name" value="FAD_PCMH"/>
    <property type="match status" value="1"/>
</dbReference>
<evidence type="ECO:0000313" key="7">
    <source>
        <dbReference type="EMBL" id="OJI98009.1"/>
    </source>
</evidence>
<comment type="similarity">
    <text evidence="1">Belongs to the oxygen-dependent FAD-linked oxidoreductase family.</text>
</comment>
<dbReference type="GO" id="GO:0006695">
    <property type="term" value="P:cholesterol biosynthetic process"/>
    <property type="evidence" value="ECO:0007669"/>
    <property type="project" value="InterPro"/>
</dbReference>
<dbReference type="EMBL" id="KV878126">
    <property type="protein sequence ID" value="OJI98009.1"/>
    <property type="molecule type" value="Genomic_DNA"/>
</dbReference>
<dbReference type="InterPro" id="IPR006094">
    <property type="entry name" value="Oxid_FAD_bind_N"/>
</dbReference>
<dbReference type="GO" id="GO:0071949">
    <property type="term" value="F:FAD binding"/>
    <property type="evidence" value="ECO:0007669"/>
    <property type="project" value="InterPro"/>
</dbReference>
<sequence>MATLDSVKHALRHIADTSRPAVHQILSDALYSSAFDLLLQGPGWTSYRDFIIPQLSKLLDPVFDSHDHVSVLEIGPGPQSILGHLSDRARRKITKYAAYEPNEVFNSKMREWLCPSSQAEHPLPCLEKPPDIHQAPFMPAQYAGFGAHSHNEQFDIILFCHSLYGIKHKADIVKLAVNMLREKPEGAMVVVFHRDAGLRELGSLVCHRTASLPTGIIRIPNTDEALDQFSSFIAGFAVQDGTIRDKWRAKCRSLGHSDDAHPGQLEFRSPEIMVTFTRHAASLQELTAQLPLVERQRTIKNRDARLHQRAAIIRPTEVGHIQACVQWALKHGASLTVIGGGHSGHCLWPSVVGVDMSAFNQVHTATATEDQTDGSTPCSIIVAGAGCTSIDIIRAAKATGITVPLGTRPSVGAGLWLQGGIGHLARMYGLACDSIVGAVLVCVHTSQVLCIGHVPNEHRPADAVRPEKEADLLWAIRGAGTNIGIVVSVTFKTYTAPTYSVQTWIVPLNNSLAARCKLRDFDQGIAGKLPRSSSADAYLYTEAGKLHLGVAMFEALSTDPEMISERTLTTGRHILGRETSSKVVDCIGLFEVDMYISGMHGGHGGGKTSSFKRCLFLKDIGQPSMVDALTAAVTTAPSPFCYLHLLHGGGAVGEVPPDATAFGCRDWDFACVITGVWPRDLDQTHFARGVVDWVYHVANSLLPLSCGVYGADLGPDPRDTPLAARAFGPNLSRLANLKQRVDPQNVLAYACPLPKNTLLSNPKLIVVVTGVAGAGKDYCAEIWASLLGTEMGRTARTASISYVAKQEYAAASGADFTRLLHDRVYKEQHRQALTAFFQAQVWNEPWLPAERFMRTVDESRDVDVLLITGMRDNAPVPSFAHLVPTRRLLEVQIASGDETRRTRRGFFDHGLANNPLGCSPNFTFNNEKPGEEAAKAFARRHLVPFLHEDLQRLADMVRLVPEFPRPGIEFRHVLNIAQHPGGLALCTSLLRSHFAGDWAKVNVVACCEAGGFVYASPLASQVDKPLALIREAGKLPPPTVSVQRSTSHIGASGPTNPTDTRIELSRDAIPRGASVVVVDDVLATGNTLCAVLHLLREASVRIEDMSVMVVAEFPVHRGRELLRLRGFGRVNVQSLLVYDGV</sequence>
<dbReference type="SUPFAM" id="SSF56176">
    <property type="entry name" value="FAD-binding/transporter-associated domain-like"/>
    <property type="match status" value="1"/>
</dbReference>
<organism evidence="7 8">
    <name type="scientific">Aspergillus versicolor CBS 583.65</name>
    <dbReference type="NCBI Taxonomy" id="1036611"/>
    <lineage>
        <taxon>Eukaryota</taxon>
        <taxon>Fungi</taxon>
        <taxon>Dikarya</taxon>
        <taxon>Ascomycota</taxon>
        <taxon>Pezizomycotina</taxon>
        <taxon>Eurotiomycetes</taxon>
        <taxon>Eurotiomycetidae</taxon>
        <taxon>Eurotiales</taxon>
        <taxon>Aspergillaceae</taxon>
        <taxon>Aspergillus</taxon>
        <taxon>Aspergillus subgen. Nidulantes</taxon>
    </lineage>
</organism>
<keyword evidence="2" id="KW-0285">Flavoprotein</keyword>
<dbReference type="InterPro" id="IPR027417">
    <property type="entry name" value="P-loop_NTPase"/>
</dbReference>
<dbReference type="GO" id="GO:0004631">
    <property type="term" value="F:phosphomevalonate kinase activity"/>
    <property type="evidence" value="ECO:0007669"/>
    <property type="project" value="InterPro"/>
</dbReference>
<dbReference type="InterPro" id="IPR029057">
    <property type="entry name" value="PRTase-like"/>
</dbReference>
<name>A0A1L9P904_ASPVE</name>
<feature type="region of interest" description="Disordered" evidence="5">
    <location>
        <begin position="1037"/>
        <end position="1060"/>
    </location>
</feature>
<dbReference type="InterPro" id="IPR005919">
    <property type="entry name" value="Pmev_kin_anim"/>
</dbReference>
<dbReference type="InterPro" id="IPR012951">
    <property type="entry name" value="BBE"/>
</dbReference>
<dbReference type="PANTHER" id="PTHR42973">
    <property type="entry name" value="BINDING OXIDOREDUCTASE, PUTATIVE (AFU_ORTHOLOGUE AFUA_1G17690)-RELATED"/>
    <property type="match status" value="1"/>
</dbReference>
<dbReference type="Gene3D" id="3.40.462.20">
    <property type="match status" value="1"/>
</dbReference>
<feature type="domain" description="FAD-binding PCMH-type" evidence="6">
    <location>
        <begin position="305"/>
        <end position="496"/>
    </location>
</feature>
<dbReference type="OrthoDB" id="363185at2759"/>
<dbReference type="InterPro" id="IPR036318">
    <property type="entry name" value="FAD-bd_PCMH-like_sf"/>
</dbReference>
<accession>A0A1L9P904</accession>
<keyword evidence="8" id="KW-1185">Reference proteome</keyword>
<dbReference type="Pfam" id="PF08031">
    <property type="entry name" value="BBE"/>
    <property type="match status" value="1"/>
</dbReference>
<dbReference type="Pfam" id="PF04275">
    <property type="entry name" value="P-mevalo_kinase"/>
    <property type="match status" value="1"/>
</dbReference>
<dbReference type="Pfam" id="PF01565">
    <property type="entry name" value="FAD_binding_4"/>
    <property type="match status" value="1"/>
</dbReference>
<evidence type="ECO:0000259" key="6">
    <source>
        <dbReference type="PROSITE" id="PS51387"/>
    </source>
</evidence>
<proteinExistence type="inferred from homology"/>
<dbReference type="Gene3D" id="3.40.50.300">
    <property type="entry name" value="P-loop containing nucleotide triphosphate hydrolases"/>
    <property type="match status" value="1"/>
</dbReference>
<dbReference type="InterPro" id="IPR016169">
    <property type="entry name" value="FAD-bd_PCMH_sub2"/>
</dbReference>
<dbReference type="GO" id="GO:0016491">
    <property type="term" value="F:oxidoreductase activity"/>
    <property type="evidence" value="ECO:0007669"/>
    <property type="project" value="UniProtKB-KW"/>
</dbReference>
<dbReference type="InterPro" id="IPR029063">
    <property type="entry name" value="SAM-dependent_MTases_sf"/>
</dbReference>
<dbReference type="InterPro" id="IPR000836">
    <property type="entry name" value="PRTase_dom"/>
</dbReference>
<protein>
    <recommendedName>
        <fullName evidence="6">FAD-binding PCMH-type domain-containing protein</fullName>
    </recommendedName>
</protein>
<dbReference type="AlphaFoldDB" id="A0A1L9P904"/>
<dbReference type="InterPro" id="IPR050416">
    <property type="entry name" value="FAD-linked_Oxidoreductase"/>
</dbReference>
<dbReference type="STRING" id="1036611.A0A1L9P904"/>
<dbReference type="Pfam" id="PF00156">
    <property type="entry name" value="Pribosyltran"/>
    <property type="match status" value="1"/>
</dbReference>
<dbReference type="UniPathway" id="UPA00057">
    <property type="reaction ID" value="UER00099"/>
</dbReference>
<dbReference type="Gene3D" id="3.30.465.10">
    <property type="match status" value="1"/>
</dbReference>
<evidence type="ECO:0000256" key="4">
    <source>
        <dbReference type="ARBA" id="ARBA00023002"/>
    </source>
</evidence>